<feature type="domain" description="Transglycosylase SLT" evidence="3">
    <location>
        <begin position="116"/>
        <end position="187"/>
    </location>
</feature>
<dbReference type="EMBL" id="QVIG01000001">
    <property type="protein sequence ID" value="RGD63375.1"/>
    <property type="molecule type" value="Genomic_DNA"/>
</dbReference>
<dbReference type="SUPFAM" id="SSF53955">
    <property type="entry name" value="Lysozyme-like"/>
    <property type="match status" value="1"/>
</dbReference>
<evidence type="ECO:0000256" key="1">
    <source>
        <dbReference type="SAM" id="MobiDB-lite"/>
    </source>
</evidence>
<dbReference type="Gene3D" id="1.10.530.10">
    <property type="match status" value="1"/>
</dbReference>
<evidence type="ECO:0000256" key="2">
    <source>
        <dbReference type="SAM" id="SignalP"/>
    </source>
</evidence>
<proteinExistence type="predicted"/>
<comment type="caution">
    <text evidence="4">The sequence shown here is derived from an EMBL/GenBank/DDBJ whole genome shotgun (WGS) entry which is preliminary data.</text>
</comment>
<feature type="compositionally biased region" description="Low complexity" evidence="1">
    <location>
        <begin position="12"/>
        <end position="26"/>
    </location>
</feature>
<evidence type="ECO:0000313" key="5">
    <source>
        <dbReference type="Proteomes" id="UP000263377"/>
    </source>
</evidence>
<evidence type="ECO:0000259" key="3">
    <source>
        <dbReference type="Pfam" id="PF01464"/>
    </source>
</evidence>
<protein>
    <recommendedName>
        <fullName evidence="3">Transglycosylase SLT domain-containing protein</fullName>
    </recommendedName>
</protein>
<feature type="region of interest" description="Disordered" evidence="1">
    <location>
        <begin position="12"/>
        <end position="90"/>
    </location>
</feature>
<dbReference type="Proteomes" id="UP000263377">
    <property type="component" value="Unassembled WGS sequence"/>
</dbReference>
<name>A0A373A7C3_9ACTN</name>
<organism evidence="4 5">
    <name type="scientific">Kitasatospora xanthocidica</name>
    <dbReference type="NCBI Taxonomy" id="83382"/>
    <lineage>
        <taxon>Bacteria</taxon>
        <taxon>Bacillati</taxon>
        <taxon>Actinomycetota</taxon>
        <taxon>Actinomycetes</taxon>
        <taxon>Kitasatosporales</taxon>
        <taxon>Streptomycetaceae</taxon>
        <taxon>Kitasatospora</taxon>
    </lineage>
</organism>
<feature type="compositionally biased region" description="Pro residues" evidence="1">
    <location>
        <begin position="50"/>
        <end position="73"/>
    </location>
</feature>
<gene>
    <name evidence="4" type="ORF">DR950_36275</name>
</gene>
<dbReference type="InterPro" id="IPR023346">
    <property type="entry name" value="Lysozyme-like_dom_sf"/>
</dbReference>
<evidence type="ECO:0000313" key="4">
    <source>
        <dbReference type="EMBL" id="RGD63375.1"/>
    </source>
</evidence>
<feature type="chain" id="PRO_5039586016" description="Transglycosylase SLT domain-containing protein" evidence="2">
    <location>
        <begin position="18"/>
        <end position="201"/>
    </location>
</feature>
<keyword evidence="2" id="KW-0732">Signal</keyword>
<accession>A0A373A7C3</accession>
<keyword evidence="5" id="KW-1185">Reference proteome</keyword>
<reference evidence="4 5" key="1">
    <citation type="submission" date="2018-08" db="EMBL/GenBank/DDBJ databases">
        <title>Diversity &amp; Physiological Properties of Lignin-Decomposing Actinobacteria from Soil.</title>
        <authorList>
            <person name="Roh S.G."/>
            <person name="Kim S.B."/>
        </authorList>
    </citation>
    <scope>NUCLEOTIDE SEQUENCE [LARGE SCALE GENOMIC DNA]</scope>
    <source>
        <strain evidence="4 5">MMS17-GH009</strain>
    </source>
</reference>
<sequence length="201" mass="20947">MLGGVALLAASVVPAAAPTTPAGTEEALPEPPMSPSTAPSNLSPSSPEMTPEPSPRPMPTPSDVPAPEVPPRPTQKQVERTSKPSYPDNLNGWVAEAVDVMRTRGIPGSAAAIHVAIEHESGGDPDATNYDDLNARAKNNSRGLMQVVPTTFRAYHVPGTSWDITDPVANICAACAYAADTYGSIDNVVATRCGGKCWKGY</sequence>
<dbReference type="InterPro" id="IPR008258">
    <property type="entry name" value="Transglycosylase_SLT_dom_1"/>
</dbReference>
<feature type="signal peptide" evidence="2">
    <location>
        <begin position="1"/>
        <end position="17"/>
    </location>
</feature>
<dbReference type="Pfam" id="PF01464">
    <property type="entry name" value="SLT"/>
    <property type="match status" value="1"/>
</dbReference>
<dbReference type="AlphaFoldDB" id="A0A373A7C3"/>